<evidence type="ECO:0000259" key="1">
    <source>
        <dbReference type="Pfam" id="PF00534"/>
    </source>
</evidence>
<comment type="caution">
    <text evidence="3">The sequence shown here is derived from an EMBL/GenBank/DDBJ whole genome shotgun (WGS) entry which is preliminary data.</text>
</comment>
<reference evidence="3" key="1">
    <citation type="submission" date="2020-10" db="EMBL/GenBank/DDBJ databases">
        <authorList>
            <person name="Castelo-Branco R."/>
            <person name="Eusebio N."/>
            <person name="Adriana R."/>
            <person name="Vieira A."/>
            <person name="Brugerolle De Fraissinette N."/>
            <person name="Rezende De Castro R."/>
            <person name="Schneider M.P."/>
            <person name="Vasconcelos V."/>
            <person name="Leao P.N."/>
        </authorList>
    </citation>
    <scope>NUCLEOTIDE SEQUENCE</scope>
    <source>
        <strain evidence="3">LEGE 07157</strain>
    </source>
</reference>
<dbReference type="SUPFAM" id="SSF53756">
    <property type="entry name" value="UDP-Glycosyltransferase/glycogen phosphorylase"/>
    <property type="match status" value="1"/>
</dbReference>
<proteinExistence type="predicted"/>
<dbReference type="CDD" id="cd03821">
    <property type="entry name" value="GT4_Bme6-like"/>
    <property type="match status" value="1"/>
</dbReference>
<dbReference type="Gene3D" id="3.40.50.2000">
    <property type="entry name" value="Glycogen Phosphorylase B"/>
    <property type="match status" value="2"/>
</dbReference>
<gene>
    <name evidence="3" type="ORF">IQ249_16485</name>
</gene>
<name>A0A8J7DZP8_9CYAN</name>
<dbReference type="InterPro" id="IPR001296">
    <property type="entry name" value="Glyco_trans_1"/>
</dbReference>
<protein>
    <submittedName>
        <fullName evidence="3">Glycosyltransferase</fullName>
    </submittedName>
</protein>
<dbReference type="Pfam" id="PF13579">
    <property type="entry name" value="Glyco_trans_4_4"/>
    <property type="match status" value="1"/>
</dbReference>
<dbReference type="RefSeq" id="WP_194030588.1">
    <property type="nucleotide sequence ID" value="NZ_JADEWZ010000026.1"/>
</dbReference>
<sequence>MKVLQVIPSLSPALGGPTQVALNLTKALQDCGVVAEIVTTNDNGQTLLDVPLNRRVEYKEVPVWFLPRFSPPLKEFLFAPTMAQWLWKNIGNYDILDNHYLFSYASTCAGAIARWQNIPYTVRTMGQLSPWALAQSQTKKQLYSFLIERRNLNSATAIHCTSPGEVRDVRNFGIQTPTITLPLGVNSSSRLPDAREKVRHLYGIETEAPIILFLSRLHPKKRPELLLESLQEVAIGQDFHLIFAGSGEADYVAKIEQQVTHLGLENRTTFAGFVMGIEKDLLLQGSDLFVLPSHAENFAIAVAEAMAQGLPVIVTPGVQIAPEIAREKAGLVVEGNQENLSTAILQLLASPSLRTELGENGKRLVQNCYSWRAIASDLIEAYQAIVDRQPLKNF</sequence>
<dbReference type="PANTHER" id="PTHR45947:SF3">
    <property type="entry name" value="SULFOQUINOVOSYL TRANSFERASE SQD2"/>
    <property type="match status" value="1"/>
</dbReference>
<dbReference type="InterPro" id="IPR050194">
    <property type="entry name" value="Glycosyltransferase_grp1"/>
</dbReference>
<keyword evidence="4" id="KW-1185">Reference proteome</keyword>
<dbReference type="Proteomes" id="UP000654482">
    <property type="component" value="Unassembled WGS sequence"/>
</dbReference>
<accession>A0A8J7DZP8</accession>
<organism evidence="3 4">
    <name type="scientific">Lusitaniella coriacea LEGE 07157</name>
    <dbReference type="NCBI Taxonomy" id="945747"/>
    <lineage>
        <taxon>Bacteria</taxon>
        <taxon>Bacillati</taxon>
        <taxon>Cyanobacteriota</taxon>
        <taxon>Cyanophyceae</taxon>
        <taxon>Spirulinales</taxon>
        <taxon>Lusitaniellaceae</taxon>
        <taxon>Lusitaniella</taxon>
    </lineage>
</organism>
<dbReference type="GO" id="GO:0016757">
    <property type="term" value="F:glycosyltransferase activity"/>
    <property type="evidence" value="ECO:0007669"/>
    <property type="project" value="InterPro"/>
</dbReference>
<feature type="domain" description="Glycosyl transferase family 1" evidence="1">
    <location>
        <begin position="197"/>
        <end position="363"/>
    </location>
</feature>
<dbReference type="AlphaFoldDB" id="A0A8J7DZP8"/>
<evidence type="ECO:0000313" key="3">
    <source>
        <dbReference type="EMBL" id="MBE9117498.1"/>
    </source>
</evidence>
<dbReference type="EMBL" id="JADEWZ010000026">
    <property type="protein sequence ID" value="MBE9117498.1"/>
    <property type="molecule type" value="Genomic_DNA"/>
</dbReference>
<feature type="domain" description="Glycosyltransferase subfamily 4-like N-terminal" evidence="2">
    <location>
        <begin position="15"/>
        <end position="183"/>
    </location>
</feature>
<evidence type="ECO:0000259" key="2">
    <source>
        <dbReference type="Pfam" id="PF13579"/>
    </source>
</evidence>
<dbReference type="Pfam" id="PF00534">
    <property type="entry name" value="Glycos_transf_1"/>
    <property type="match status" value="1"/>
</dbReference>
<dbReference type="InterPro" id="IPR028098">
    <property type="entry name" value="Glyco_trans_4-like_N"/>
</dbReference>
<evidence type="ECO:0000313" key="4">
    <source>
        <dbReference type="Proteomes" id="UP000654482"/>
    </source>
</evidence>
<dbReference type="PANTHER" id="PTHR45947">
    <property type="entry name" value="SULFOQUINOVOSYL TRANSFERASE SQD2"/>
    <property type="match status" value="1"/>
</dbReference>